<comment type="function">
    <text evidence="2 7">Hydrolysis of 6-phosphogluconolactone to 6-phosphogluconate.</text>
</comment>
<comment type="pathway">
    <text evidence="3 7">Carbohydrate degradation; pentose phosphate pathway; D-ribulose 5-phosphate from D-glucose 6-phosphate (oxidative stage): step 2/3.</text>
</comment>
<comment type="catalytic activity">
    <reaction evidence="1 7">
        <text>6-phospho-D-glucono-1,5-lactone + H2O = 6-phospho-D-gluconate + H(+)</text>
        <dbReference type="Rhea" id="RHEA:12556"/>
        <dbReference type="ChEBI" id="CHEBI:15377"/>
        <dbReference type="ChEBI" id="CHEBI:15378"/>
        <dbReference type="ChEBI" id="CHEBI:57955"/>
        <dbReference type="ChEBI" id="CHEBI:58759"/>
        <dbReference type="EC" id="3.1.1.31"/>
    </reaction>
</comment>
<dbReference type="EC" id="3.1.1.31" evidence="5 7"/>
<dbReference type="SUPFAM" id="SSF100950">
    <property type="entry name" value="NagB/RpiA/CoA transferase-like"/>
    <property type="match status" value="1"/>
</dbReference>
<dbReference type="InterPro" id="IPR005900">
    <property type="entry name" value="6-phosphogluconolactonase_DevB"/>
</dbReference>
<evidence type="ECO:0000256" key="6">
    <source>
        <dbReference type="ARBA" id="ARBA00020337"/>
    </source>
</evidence>
<sequence length="317" mass="34702">MTCWLVTAAPGRSNDRFNQGAPALPALLCFGGQVLCNRSVQDRIGVLRGHSMARSTIADYLVYDTPERLAQAAAEVFTKYAADAIAARGVARLAISGGSTPKRMFALLATEPFVSQIAWDKLHLYWVDERCVAPDDAESNFRMTYQELLSKVPLPAGNVYRMEGELNPEEAASRYEATLRNTFRLEGAQAPAFDLILLGMGDDGHTASLFPHTDAIDALGRLVVANHVPQKDTWRITLTWTVINQGKRVVFLIEGAAKAEILHEVLLGGYDPERLPAQLIRPENGHVGLLLDAEAARRLPKSGTHDDAETGTLELTR</sequence>
<dbReference type="EMBL" id="FNSD01000001">
    <property type="protein sequence ID" value="SEB57235.1"/>
    <property type="molecule type" value="Genomic_DNA"/>
</dbReference>
<keyword evidence="7" id="KW-0378">Hydrolase</keyword>
<gene>
    <name evidence="7" type="primary">pgl</name>
    <name evidence="9" type="ORF">SAMN05443244_1171</name>
</gene>
<dbReference type="GO" id="GO:0017057">
    <property type="term" value="F:6-phosphogluconolactonase activity"/>
    <property type="evidence" value="ECO:0007669"/>
    <property type="project" value="UniProtKB-UniRule"/>
</dbReference>
<evidence type="ECO:0000256" key="7">
    <source>
        <dbReference type="RuleBase" id="RU365095"/>
    </source>
</evidence>
<dbReference type="InterPro" id="IPR037171">
    <property type="entry name" value="NagB/RpiA_transferase-like"/>
</dbReference>
<evidence type="ECO:0000256" key="2">
    <source>
        <dbReference type="ARBA" id="ARBA00002681"/>
    </source>
</evidence>
<dbReference type="AlphaFoldDB" id="A0A1H4KGJ2"/>
<dbReference type="Proteomes" id="UP000182409">
    <property type="component" value="Unassembled WGS sequence"/>
</dbReference>
<dbReference type="PANTHER" id="PTHR11054">
    <property type="entry name" value="6-PHOSPHOGLUCONOLACTONASE"/>
    <property type="match status" value="1"/>
</dbReference>
<dbReference type="NCBIfam" id="TIGR01198">
    <property type="entry name" value="pgl"/>
    <property type="match status" value="1"/>
</dbReference>
<evidence type="ECO:0000313" key="9">
    <source>
        <dbReference type="EMBL" id="SEB57235.1"/>
    </source>
</evidence>
<evidence type="ECO:0000259" key="8">
    <source>
        <dbReference type="Pfam" id="PF01182"/>
    </source>
</evidence>
<evidence type="ECO:0000256" key="1">
    <source>
        <dbReference type="ARBA" id="ARBA00000832"/>
    </source>
</evidence>
<proteinExistence type="inferred from homology"/>
<feature type="domain" description="Glucosamine/galactosamine-6-phosphate isomerase" evidence="8">
    <location>
        <begin position="65"/>
        <end position="286"/>
    </location>
</feature>
<evidence type="ECO:0000256" key="3">
    <source>
        <dbReference type="ARBA" id="ARBA00004961"/>
    </source>
</evidence>
<evidence type="ECO:0000313" key="10">
    <source>
        <dbReference type="Proteomes" id="UP000182409"/>
    </source>
</evidence>
<comment type="similarity">
    <text evidence="4 7">Belongs to the glucosamine/galactosamine-6-phosphate isomerase family. 6-phosphogluconolactonase subfamily.</text>
</comment>
<dbReference type="UniPathway" id="UPA00115">
    <property type="reaction ID" value="UER00409"/>
</dbReference>
<evidence type="ECO:0000256" key="4">
    <source>
        <dbReference type="ARBA" id="ARBA00010662"/>
    </source>
</evidence>
<dbReference type="InterPro" id="IPR006148">
    <property type="entry name" value="Glc/Gal-6P_isomerase"/>
</dbReference>
<organism evidence="9 10">
    <name type="scientific">Terriglobus roseus</name>
    <dbReference type="NCBI Taxonomy" id="392734"/>
    <lineage>
        <taxon>Bacteria</taxon>
        <taxon>Pseudomonadati</taxon>
        <taxon>Acidobacteriota</taxon>
        <taxon>Terriglobia</taxon>
        <taxon>Terriglobales</taxon>
        <taxon>Acidobacteriaceae</taxon>
        <taxon>Terriglobus</taxon>
    </lineage>
</organism>
<dbReference type="InterPro" id="IPR039104">
    <property type="entry name" value="6PGL"/>
</dbReference>
<dbReference type="CDD" id="cd01400">
    <property type="entry name" value="6PGL"/>
    <property type="match status" value="1"/>
</dbReference>
<evidence type="ECO:0000256" key="5">
    <source>
        <dbReference type="ARBA" id="ARBA00013198"/>
    </source>
</evidence>
<dbReference type="GO" id="GO:0005975">
    <property type="term" value="P:carbohydrate metabolic process"/>
    <property type="evidence" value="ECO:0007669"/>
    <property type="project" value="UniProtKB-UniRule"/>
</dbReference>
<name>A0A1H4KGJ2_9BACT</name>
<dbReference type="PANTHER" id="PTHR11054:SF0">
    <property type="entry name" value="6-PHOSPHOGLUCONOLACTONASE"/>
    <property type="match status" value="1"/>
</dbReference>
<protein>
    <recommendedName>
        <fullName evidence="6 7">6-phosphogluconolactonase</fullName>
        <shortName evidence="7">6PGL</shortName>
        <ecNumber evidence="5 7">3.1.1.31</ecNumber>
    </recommendedName>
</protein>
<dbReference type="GO" id="GO:0006098">
    <property type="term" value="P:pentose-phosphate shunt"/>
    <property type="evidence" value="ECO:0007669"/>
    <property type="project" value="UniProtKB-UniPathway"/>
</dbReference>
<dbReference type="Pfam" id="PF01182">
    <property type="entry name" value="Glucosamine_iso"/>
    <property type="match status" value="1"/>
</dbReference>
<reference evidence="9 10" key="1">
    <citation type="submission" date="2016-10" db="EMBL/GenBank/DDBJ databases">
        <authorList>
            <person name="de Groot N.N."/>
        </authorList>
    </citation>
    <scope>NUCLEOTIDE SEQUENCE [LARGE SCALE GENOMIC DNA]</scope>
    <source>
        <strain evidence="9 10">AB35.6</strain>
    </source>
</reference>
<accession>A0A1H4KGJ2</accession>
<dbReference type="Gene3D" id="3.40.50.1360">
    <property type="match status" value="1"/>
</dbReference>